<dbReference type="PANTHER" id="PTHR45947">
    <property type="entry name" value="SULFOQUINOVOSYL TRANSFERASE SQD2"/>
    <property type="match status" value="1"/>
</dbReference>
<organism evidence="2">
    <name type="scientific">Fervidobacterium pennivorans</name>
    <dbReference type="NCBI Taxonomy" id="93466"/>
    <lineage>
        <taxon>Bacteria</taxon>
        <taxon>Thermotogati</taxon>
        <taxon>Thermotogota</taxon>
        <taxon>Thermotogae</taxon>
        <taxon>Thermotogales</taxon>
        <taxon>Fervidobacteriaceae</taxon>
        <taxon>Fervidobacterium</taxon>
    </lineage>
</organism>
<dbReference type="SUPFAM" id="SSF53756">
    <property type="entry name" value="UDP-Glycosyltransferase/glycogen phosphorylase"/>
    <property type="match status" value="1"/>
</dbReference>
<name>A0A7V4CPF4_FERPE</name>
<dbReference type="InterPro" id="IPR001296">
    <property type="entry name" value="Glyco_trans_1"/>
</dbReference>
<evidence type="ECO:0000313" key="2">
    <source>
        <dbReference type="EMBL" id="HGQ78025.1"/>
    </source>
</evidence>
<accession>A0A7V4CPF4</accession>
<comment type="caution">
    <text evidence="2">The sequence shown here is derived from an EMBL/GenBank/DDBJ whole genome shotgun (WGS) entry which is preliminary data.</text>
</comment>
<proteinExistence type="predicted"/>
<dbReference type="Pfam" id="PF00534">
    <property type="entry name" value="Glycos_transf_1"/>
    <property type="match status" value="1"/>
</dbReference>
<dbReference type="EMBL" id="DTBH01000187">
    <property type="protein sequence ID" value="HGQ78025.1"/>
    <property type="molecule type" value="Genomic_DNA"/>
</dbReference>
<dbReference type="PANTHER" id="PTHR45947:SF3">
    <property type="entry name" value="SULFOQUINOVOSYL TRANSFERASE SQD2"/>
    <property type="match status" value="1"/>
</dbReference>
<protein>
    <submittedName>
        <fullName evidence="2">Glycosyltransferase</fullName>
    </submittedName>
</protein>
<feature type="domain" description="Glycosyl transferase family 1" evidence="1">
    <location>
        <begin position="148"/>
        <end position="248"/>
    </location>
</feature>
<dbReference type="Gene3D" id="3.40.50.2000">
    <property type="entry name" value="Glycogen Phosphorylase B"/>
    <property type="match status" value="2"/>
</dbReference>
<dbReference type="GO" id="GO:0016757">
    <property type="term" value="F:glycosyltransferase activity"/>
    <property type="evidence" value="ECO:0007669"/>
    <property type="project" value="InterPro"/>
</dbReference>
<dbReference type="AlphaFoldDB" id="A0A7V4CPF4"/>
<gene>
    <name evidence="2" type="ORF">ENU12_09065</name>
</gene>
<sequence>MKVVMINDCAFVGETLLKYMPDDVDKLHIKRTRGFWSKTFGLALSILRAKGDVYHVHYLLQDCHIATRFGKRPLIGHAHGSDLREIIHTKMWGWIVKYNLRHCDKILVAQPTILRIAREYNDTAEYFPIPYDPQLFYPKPLPERRNIKYILIASPHDFRVKGTDKFIHACAKVDVPFKLRIIDYGKDARKARILAKKMGLKVEILHKVSHESMNKLYWDADLILGSFGVGQLDTVAVEAMACGRPVIHHILKKYFPTCPLQELDSIDHVAELINTLLTDHKRMEELRSKQLQYVSTYHNAINLSNKLVQIYDCLVQK</sequence>
<dbReference type="InterPro" id="IPR050194">
    <property type="entry name" value="Glycosyltransferase_grp1"/>
</dbReference>
<reference evidence="2" key="1">
    <citation type="journal article" date="2020" name="mSystems">
        <title>Genome- and Community-Level Interaction Insights into Carbon Utilization and Element Cycling Functions of Hydrothermarchaeota in Hydrothermal Sediment.</title>
        <authorList>
            <person name="Zhou Z."/>
            <person name="Liu Y."/>
            <person name="Xu W."/>
            <person name="Pan J."/>
            <person name="Luo Z.H."/>
            <person name="Li M."/>
        </authorList>
    </citation>
    <scope>NUCLEOTIDE SEQUENCE [LARGE SCALE GENOMIC DNA]</scope>
    <source>
        <strain evidence="2">SpSt-640</strain>
    </source>
</reference>
<evidence type="ECO:0000259" key="1">
    <source>
        <dbReference type="Pfam" id="PF00534"/>
    </source>
</evidence>
<keyword evidence="2" id="KW-0808">Transferase</keyword>